<proteinExistence type="predicted"/>
<gene>
    <name evidence="2" type="ORF">DSM106972_045550</name>
</gene>
<evidence type="ECO:0000256" key="1">
    <source>
        <dbReference type="SAM" id="Coils"/>
    </source>
</evidence>
<keyword evidence="1" id="KW-0175">Coiled coil</keyword>
<evidence type="ECO:0000313" key="3">
    <source>
        <dbReference type="Proteomes" id="UP000271624"/>
    </source>
</evidence>
<feature type="coiled-coil region" evidence="1">
    <location>
        <begin position="28"/>
        <end position="65"/>
    </location>
</feature>
<evidence type="ECO:0000313" key="2">
    <source>
        <dbReference type="EMBL" id="RUT04327.1"/>
    </source>
</evidence>
<comment type="caution">
    <text evidence="2">The sequence shown here is derived from an EMBL/GenBank/DDBJ whole genome shotgun (WGS) entry which is preliminary data.</text>
</comment>
<name>A0A433VE53_9CYAN</name>
<dbReference type="OrthoDB" id="516384at2"/>
<keyword evidence="3" id="KW-1185">Reference proteome</keyword>
<dbReference type="PROSITE" id="PS51257">
    <property type="entry name" value="PROKAR_LIPOPROTEIN"/>
    <property type="match status" value="1"/>
</dbReference>
<protein>
    <recommendedName>
        <fullName evidence="4">Lipoprotein</fullName>
    </recommendedName>
</protein>
<dbReference type="Proteomes" id="UP000271624">
    <property type="component" value="Unassembled WGS sequence"/>
</dbReference>
<evidence type="ECO:0008006" key="4">
    <source>
        <dbReference type="Google" id="ProtNLM"/>
    </source>
</evidence>
<sequence length="67" mass="7655">MRYILIITMSICILLSGCEFFIPHTSDALSQTKQLQELQKQTKQVELQTEALERLSNSAEKLAKSQK</sequence>
<dbReference type="AlphaFoldDB" id="A0A433VE53"/>
<organism evidence="2 3">
    <name type="scientific">Dulcicalothrix desertica PCC 7102</name>
    <dbReference type="NCBI Taxonomy" id="232991"/>
    <lineage>
        <taxon>Bacteria</taxon>
        <taxon>Bacillati</taxon>
        <taxon>Cyanobacteriota</taxon>
        <taxon>Cyanophyceae</taxon>
        <taxon>Nostocales</taxon>
        <taxon>Calotrichaceae</taxon>
        <taxon>Dulcicalothrix</taxon>
    </lineage>
</organism>
<accession>A0A433VE53</accession>
<reference evidence="2" key="1">
    <citation type="submission" date="2018-12" db="EMBL/GenBank/DDBJ databases">
        <authorList>
            <person name="Will S."/>
            <person name="Neumann-Schaal M."/>
            <person name="Henke P."/>
        </authorList>
    </citation>
    <scope>NUCLEOTIDE SEQUENCE</scope>
    <source>
        <strain evidence="2">PCC 7102</strain>
    </source>
</reference>
<dbReference type="EMBL" id="RSCL01000011">
    <property type="protein sequence ID" value="RUT04327.1"/>
    <property type="molecule type" value="Genomic_DNA"/>
</dbReference>
<reference evidence="2" key="2">
    <citation type="journal article" date="2019" name="Genome Biol. Evol.">
        <title>Day and night: Metabolic profiles and evolutionary relationships of six axenic non-marine cyanobacteria.</title>
        <authorList>
            <person name="Will S.E."/>
            <person name="Henke P."/>
            <person name="Boedeker C."/>
            <person name="Huang S."/>
            <person name="Brinkmann H."/>
            <person name="Rohde M."/>
            <person name="Jarek M."/>
            <person name="Friedl T."/>
            <person name="Seufert S."/>
            <person name="Schumacher M."/>
            <person name="Overmann J."/>
            <person name="Neumann-Schaal M."/>
            <person name="Petersen J."/>
        </authorList>
    </citation>
    <scope>NUCLEOTIDE SEQUENCE [LARGE SCALE GENOMIC DNA]</scope>
    <source>
        <strain evidence="2">PCC 7102</strain>
    </source>
</reference>